<feature type="region of interest" description="Disordered" evidence="2">
    <location>
        <begin position="1321"/>
        <end position="1342"/>
    </location>
</feature>
<feature type="region of interest" description="Disordered" evidence="2">
    <location>
        <begin position="1"/>
        <end position="80"/>
    </location>
</feature>
<dbReference type="EMBL" id="CP023699">
    <property type="protein sequence ID" value="QEU97154.1"/>
    <property type="molecule type" value="Genomic_DNA"/>
</dbReference>
<accession>A0A5J6GRZ5</accession>
<feature type="compositionally biased region" description="Polar residues" evidence="2">
    <location>
        <begin position="1289"/>
        <end position="1307"/>
    </location>
</feature>
<feature type="compositionally biased region" description="Polar residues" evidence="2">
    <location>
        <begin position="1329"/>
        <end position="1342"/>
    </location>
</feature>
<dbReference type="Gene3D" id="2.180.10.10">
    <property type="entry name" value="RHS repeat-associated core"/>
    <property type="match status" value="2"/>
</dbReference>
<evidence type="ECO:0000313" key="4">
    <source>
        <dbReference type="EMBL" id="QEU97154.1"/>
    </source>
</evidence>
<dbReference type="OrthoDB" id="291011at2"/>
<feature type="region of interest" description="Disordered" evidence="2">
    <location>
        <begin position="124"/>
        <end position="157"/>
    </location>
</feature>
<feature type="region of interest" description="Disordered" evidence="2">
    <location>
        <begin position="1783"/>
        <end position="1809"/>
    </location>
</feature>
<dbReference type="NCBIfam" id="TIGR01643">
    <property type="entry name" value="YD_repeat_2x"/>
    <property type="match status" value="2"/>
</dbReference>
<sequence>MIGGLIQGTGALPAAAAAGDGRPGLPKTDEPIPGQDGIRVQPRKVSSGPRMPAKAPKADWPEPETATVDLSSKSVRADGDLPVELTPAAEGKDALDGTVEAKVLDHSHSERAGVDGLLFTLAPKSGKEGKNGDEPATRSALKAADKAEADAKSAPPSGDVSITVDYADFGGAFGGTYASRLKLIKLPACVLTNPGKTECRTGTPVASKNDTGKQTLTADRVSLRAGRATVFAAAADTKGEKGDYKATSLSPSASWDTNLNTGDFTWAYDMPVPEVPSGLSPDVGLSYNSGTIDGRTGETNNQASWVGDGFDLSPGFIERRYKSCAEDGEKGSDGNKPGDLCWKYDNAFVSFNGKGGELVPTGHNDEWKLQQDDGTKIKRLKSTNRGNGDNDGEYWRVTDPGGTRYYFGYHRLPGWKDGKETTDSTWTVPVFGNNSGEPCHADSYAKSWCQQAWRWNLDYVVDTHGNAISYHYGKETNHYGRNLKAEDATPYTRGGYLKRIDYGLKSSSMYGTKPEARVVFGNSERCLPKDGVTCTPDTIDEKSFYWYDTPWDLNCKAGKKCEGAHFAPSFWTRKRLTDVSTEVLKADGAYGKVDSWKLGHRWGMADTDYQLLLDSVQHTGHTASPAITLPKTTFAYTQLANRMDKTGDGFAPFIKSRLSTVADESGAQIDATYSAPACDAAKLPTPQSNTTRCFPQYIGGDAQNDPVRQWFNKYVVTSVVATDRTGGAPDQVTTYDFLDGAAWHYNDDDGLTKEKHRTWSQWRGYGHVRVKTGGQGGASAMKSQADTYFLRGMNGDRKGPSGGTKSVSVSLGGGEGSAITDDAALAGFTYKTVQFDKPGGKVIGKTVHRPWHHETAKKTRDWGTVTAGFSGISTTQAWTSLDDGAGKKWRTASTSTTYDKVAGRVTAVDDHGDPANGADAQCTRTEYATNSDKNILNLPARVETVATSCDSGVNRKKDVVSDVRTAYDGGAYGAAPTKGNATATATLKSHDGTKATYLEAGATFDDYGRELTTTDLTADVTVTGSGTPVRAKRSDGRTTNTIYTPSTGMPTQTRTVSPPATRLDAKSAQTTTAQLDPLRGHMLKETDTNGKETEFAYDALGRSTKVWLADRKTSSTPTYEFSYSVTEGKPVAVATKLLDNNGGQVSSYKLYDGFLRERQSQAPGPDGGRLISDVFYDERGLVTKTFADYYVDGKPVTELFKPADALSVESQTRTTHDGIGRPVQVQMIAGNGDGGKVLNTTTTSYHGDRTTVVPPAGETATTTLTDVRGRTVELRQHHERRADAPYDSTKYTYTPSGQPSTVTDPAGNKWTSAYDQLGRVVKSSDPDKGTTTSAYDDHNQLASSTDARGLTLVNVYDNSGRKTEVREGSNTGKLRLSWTYDTIPGAKGQLAESTRYVGDAKYTTKVTGYDRLYRPARTAVVIPESEGELAGTYQTGTAYKPSGKVASISYSAAGSLPGGSVSYGYEADTLRPTSVFGQGMTASTKFSHTGKPLQHELGLTDGKKTWVTNTYEWGTQRLATTRVDREDQKGVDQQASYTYDEAGNVLSLKDVSRTGTDNQCFRYDYLRRLTEAWTQGDRTCGESPSADALGGPAPYWHSYTYDKTGNRLSETRHNPTGDTKKDVKRAYAYPKPGTAQAHALTSVTTEGPDGTRKMDYAYDKTGNTTGRGDQKLTWDAEGNLTKVTEPVAGKPDKVTEYLYDTEGQRLLSRTGERTTLYLGHTEVTLGKGAAKAKATRYLDLGNGHQAVRADDGSFSFTIGDHNGTGLLAVGARDLSLNQRRVTPFGGTRGEAPRSWPGTKGFVGGTDESKGTGLTHLGAREYDPDTGRFISVDSVMDTSDAQQMHGYTYGNNNPLVYADPSGKFFRSFFNNIWSSIVDSAKNAVGIKNKNPGASRPKATAPTVSNKKLRGSLANLYTKDTGGRVWGDGKTSTAIIHELNTGKRLPDHNSKNPNATKKQWHIDKGWAAMKGLSDILEKDRKARETGKGAESLLNDHDLAVAKSEAKELWNALNSRDVTGNIKKLAHSDANMKSAIKKSMAGTMQNSAVKDLTGQKFEPTKHKGPQPVGDPTRLRGFAKSFGIAGGVTSAAQAPGYVREYGWKRGTWEMIKGMSDPFGFSKGQDPYYPEDNGGGSICDPSSGNCA</sequence>
<dbReference type="InterPro" id="IPR050708">
    <property type="entry name" value="T6SS_VgrG/RHS"/>
</dbReference>
<protein>
    <submittedName>
        <fullName evidence="4">Sugar-binding protein</fullName>
    </submittedName>
</protein>
<feature type="compositionally biased region" description="Basic and acidic residues" evidence="2">
    <location>
        <begin position="1275"/>
        <end position="1284"/>
    </location>
</feature>
<feature type="compositionally biased region" description="Polar residues" evidence="2">
    <location>
        <begin position="1037"/>
        <end position="1058"/>
    </location>
</feature>
<dbReference type="PANTHER" id="PTHR32305">
    <property type="match status" value="1"/>
</dbReference>
<name>A0A5J6GRZ5_STRKN</name>
<reference evidence="4 5" key="1">
    <citation type="submission" date="2017-09" db="EMBL/GenBank/DDBJ databases">
        <authorList>
            <person name="Lee N."/>
            <person name="Cho B.-K."/>
        </authorList>
    </citation>
    <scope>NUCLEOTIDE SEQUENCE [LARGE SCALE GENOMIC DNA]</scope>
    <source>
        <strain evidence="4 5">ATCC 12853</strain>
    </source>
</reference>
<dbReference type="InterPro" id="IPR006530">
    <property type="entry name" value="YD"/>
</dbReference>
<evidence type="ECO:0000259" key="3">
    <source>
        <dbReference type="Pfam" id="PF25023"/>
    </source>
</evidence>
<feature type="domain" description="Teneurin-like YD-shell" evidence="3">
    <location>
        <begin position="1651"/>
        <end position="1853"/>
    </location>
</feature>
<dbReference type="Proteomes" id="UP000325529">
    <property type="component" value="Chromosome"/>
</dbReference>
<keyword evidence="1" id="KW-0677">Repeat</keyword>
<feature type="compositionally biased region" description="Low complexity" evidence="2">
    <location>
        <begin position="8"/>
        <end position="26"/>
    </location>
</feature>
<dbReference type="PANTHER" id="PTHR32305:SF17">
    <property type="entry name" value="TRNA NUCLEASE WAPA"/>
    <property type="match status" value="1"/>
</dbReference>
<gene>
    <name evidence="4" type="ORF">CP970_07385</name>
</gene>
<feature type="region of interest" description="Disordered" evidence="2">
    <location>
        <begin position="1024"/>
        <end position="1058"/>
    </location>
</feature>
<dbReference type="Pfam" id="PF05593">
    <property type="entry name" value="RHS_repeat"/>
    <property type="match status" value="1"/>
</dbReference>
<dbReference type="InterPro" id="IPR031325">
    <property type="entry name" value="RHS_repeat"/>
</dbReference>
<proteinExistence type="predicted"/>
<feature type="region of interest" description="Disordered" evidence="2">
    <location>
        <begin position="1275"/>
        <end position="1307"/>
    </location>
</feature>
<dbReference type="RefSeq" id="WP_107098826.1">
    <property type="nucleotide sequence ID" value="NZ_LIQU01000034.1"/>
</dbReference>
<dbReference type="KEGG" id="ska:CP970_07385"/>
<organism evidence="4 5">
    <name type="scientific">Streptomyces kanamyceticus</name>
    <dbReference type="NCBI Taxonomy" id="1967"/>
    <lineage>
        <taxon>Bacteria</taxon>
        <taxon>Bacillati</taxon>
        <taxon>Actinomycetota</taxon>
        <taxon>Actinomycetes</taxon>
        <taxon>Kitasatosporales</taxon>
        <taxon>Streptomycetaceae</taxon>
        <taxon>Streptomyces</taxon>
    </lineage>
</organism>
<dbReference type="InterPro" id="IPR056823">
    <property type="entry name" value="TEN-like_YD-shell"/>
</dbReference>
<keyword evidence="5" id="KW-1185">Reference proteome</keyword>
<dbReference type="Pfam" id="PF25023">
    <property type="entry name" value="TEN_YD-shell"/>
    <property type="match status" value="1"/>
</dbReference>
<dbReference type="InterPro" id="IPR022385">
    <property type="entry name" value="Rhs_assc_core"/>
</dbReference>
<feature type="compositionally biased region" description="Basic and acidic residues" evidence="2">
    <location>
        <begin position="125"/>
        <end position="136"/>
    </location>
</feature>
<dbReference type="NCBIfam" id="TIGR03696">
    <property type="entry name" value="Rhs_assc_core"/>
    <property type="match status" value="1"/>
</dbReference>
<evidence type="ECO:0000256" key="1">
    <source>
        <dbReference type="ARBA" id="ARBA00022737"/>
    </source>
</evidence>
<evidence type="ECO:0000313" key="5">
    <source>
        <dbReference type="Proteomes" id="UP000325529"/>
    </source>
</evidence>
<evidence type="ECO:0000256" key="2">
    <source>
        <dbReference type="SAM" id="MobiDB-lite"/>
    </source>
</evidence>